<name>A0A5K7X9X5_9BACT</name>
<evidence type="ECO:0000256" key="2">
    <source>
        <dbReference type="SAM" id="Phobius"/>
    </source>
</evidence>
<reference evidence="4" key="1">
    <citation type="submission" date="2019-10" db="EMBL/GenBank/DDBJ databases">
        <title>Lacipirellula parvula gen. nov., sp. nov., representing a lineage of planctomycetes widespread in freshwater anoxic habitats, and description of the family Lacipirellulaceae.</title>
        <authorList>
            <person name="Dedysh S.N."/>
            <person name="Kulichevskaya I.S."/>
            <person name="Beletsky A.V."/>
            <person name="Rakitin A.L."/>
            <person name="Mardanov A.V."/>
            <person name="Ivanova A.A."/>
            <person name="Saltykova V.X."/>
            <person name="Rijpstra W.I.C."/>
            <person name="Sinninghe Damste J.S."/>
            <person name="Ravin N.V."/>
        </authorList>
    </citation>
    <scope>NUCLEOTIDE SEQUENCE [LARGE SCALE GENOMIC DNA]</scope>
    <source>
        <strain evidence="4">PX69</strain>
    </source>
</reference>
<feature type="transmembrane region" description="Helical" evidence="2">
    <location>
        <begin position="465"/>
        <end position="486"/>
    </location>
</feature>
<feature type="compositionally biased region" description="Acidic residues" evidence="1">
    <location>
        <begin position="261"/>
        <end position="277"/>
    </location>
</feature>
<accession>A0A5K7X9X5</accession>
<proteinExistence type="predicted"/>
<evidence type="ECO:0000313" key="3">
    <source>
        <dbReference type="EMBL" id="BBO33534.1"/>
    </source>
</evidence>
<evidence type="ECO:0008006" key="5">
    <source>
        <dbReference type="Google" id="ProtNLM"/>
    </source>
</evidence>
<dbReference type="EMBL" id="AP021861">
    <property type="protein sequence ID" value="BBO33534.1"/>
    <property type="molecule type" value="Genomic_DNA"/>
</dbReference>
<dbReference type="KEGG" id="lpav:PLANPX_3146"/>
<feature type="region of interest" description="Disordered" evidence="1">
    <location>
        <begin position="103"/>
        <end position="132"/>
    </location>
</feature>
<keyword evidence="4" id="KW-1185">Reference proteome</keyword>
<feature type="region of interest" description="Disordered" evidence="1">
    <location>
        <begin position="235"/>
        <end position="292"/>
    </location>
</feature>
<gene>
    <name evidence="3" type="ORF">PLANPX_3146</name>
</gene>
<protein>
    <recommendedName>
        <fullName evidence="5">Helix-turn-helix domain-containing protein</fullName>
    </recommendedName>
</protein>
<dbReference type="AlphaFoldDB" id="A0A5K7X9X5"/>
<keyword evidence="2" id="KW-0812">Transmembrane</keyword>
<dbReference type="Proteomes" id="UP000326837">
    <property type="component" value="Chromosome"/>
</dbReference>
<feature type="region of interest" description="Disordered" evidence="1">
    <location>
        <begin position="50"/>
        <end position="70"/>
    </location>
</feature>
<evidence type="ECO:0000313" key="4">
    <source>
        <dbReference type="Proteomes" id="UP000326837"/>
    </source>
</evidence>
<evidence type="ECO:0000256" key="1">
    <source>
        <dbReference type="SAM" id="MobiDB-lite"/>
    </source>
</evidence>
<dbReference type="RefSeq" id="WP_152099283.1">
    <property type="nucleotide sequence ID" value="NZ_AP021861.1"/>
</dbReference>
<organism evidence="3 4">
    <name type="scientific">Lacipirellula parvula</name>
    <dbReference type="NCBI Taxonomy" id="2650471"/>
    <lineage>
        <taxon>Bacteria</taxon>
        <taxon>Pseudomonadati</taxon>
        <taxon>Planctomycetota</taxon>
        <taxon>Planctomycetia</taxon>
        <taxon>Pirellulales</taxon>
        <taxon>Lacipirellulaceae</taxon>
        <taxon>Lacipirellula</taxon>
    </lineage>
</organism>
<sequence length="516" mass="53695">MEQKFVKFEEAVEKLGITSERLNQLREDGELRAYRDGSSWKFRSDEIERMATEGIPDSPPPSDISLIGSDDLVDSSPLVGLDDLDDLQLAEDDDFSLGSELELAEDQDDTVTAGGSDPQLSIHDEPVAANDPSDSILLSEEELGESLPAASTIIGRSKRNSPDADLELVTEDDLSLDGSDVALAGGASNVLSAGVAGSGVLDELEKESGATSAFEDLEELELDLAAESSLGLGAAQPVAAEEKSNFAQQLAPPDSDLKIEDDLELDDGTDPVPEVDLDAGKAKANAGPTSDLELATDEDDFVLASDGGSDITLDSGDSGINLSPSDSGLALDDIPLEIGGSAILDSLTLGGGNGESDLSLVGSNIKPAAAPKLQTDDSFRLTPLNESDDDGDSSSQVIALDADLGDLGGTEEAGLLGDDAFAEIEGDDGVVLSDDYGDGAPGEFEMAAFSGAPAAAARNQGEYSLMNILGLASCFFLLMFAGVLSLDMVRNIWSWEDNLTLNDSLLESIGGMFGMR</sequence>
<keyword evidence="2" id="KW-0472">Membrane</keyword>
<keyword evidence="2" id="KW-1133">Transmembrane helix</keyword>